<reference evidence="1 2" key="1">
    <citation type="submission" date="2020-10" db="EMBL/GenBank/DDBJ databases">
        <title>Investigation of anaerobic biodegradation of phenanthrene by a sulfate-dependent Geobacter anodireducens strain PheS2.</title>
        <authorList>
            <person name="Zhang Z."/>
        </authorList>
    </citation>
    <scope>NUCLEOTIDE SEQUENCE [LARGE SCALE GENOMIC DNA]</scope>
    <source>
        <strain evidence="1 2">PheS2</strain>
    </source>
</reference>
<dbReference type="PANTHER" id="PTHR38978">
    <property type="entry name" value="DUF2787 DOMAIN-CONTAINING PROTEIN"/>
    <property type="match status" value="1"/>
</dbReference>
<gene>
    <name evidence="1" type="ORF">IIE05_14295</name>
</gene>
<dbReference type="Pfam" id="PF10980">
    <property type="entry name" value="DUF2787"/>
    <property type="match status" value="1"/>
</dbReference>
<dbReference type="RefSeq" id="WP_192905847.1">
    <property type="nucleotide sequence ID" value="NZ_JADBFD010000022.1"/>
</dbReference>
<name>A0ABR9NXY9_9BACT</name>
<dbReference type="EMBL" id="JADBFD010000022">
    <property type="protein sequence ID" value="MBE2889132.1"/>
    <property type="molecule type" value="Genomic_DNA"/>
</dbReference>
<accession>A0ABR9NXY9</accession>
<proteinExistence type="predicted"/>
<sequence length="134" mass="14961">MILRTDTLPWPMNDKLRHLIQDTINTAGVPPEAGAVISFRDPEHCPDSGGFHPVEVSIGPDGTIEYITDFAYVGRPPFAELAKELDFDFSLGLFQHFGVEFPIGKGREMFALWQSNFLAYHEMGVYTVSVEPMG</sequence>
<protein>
    <submittedName>
        <fullName evidence="1">DUF2787 family protein</fullName>
    </submittedName>
</protein>
<organism evidence="1 2">
    <name type="scientific">Geobacter anodireducens</name>
    <dbReference type="NCBI Taxonomy" id="1340425"/>
    <lineage>
        <taxon>Bacteria</taxon>
        <taxon>Pseudomonadati</taxon>
        <taxon>Thermodesulfobacteriota</taxon>
        <taxon>Desulfuromonadia</taxon>
        <taxon>Geobacterales</taxon>
        <taxon>Geobacteraceae</taxon>
        <taxon>Geobacter</taxon>
    </lineage>
</organism>
<comment type="caution">
    <text evidence="1">The sequence shown here is derived from an EMBL/GenBank/DDBJ whole genome shotgun (WGS) entry which is preliminary data.</text>
</comment>
<dbReference type="Proteomes" id="UP000618926">
    <property type="component" value="Unassembled WGS sequence"/>
</dbReference>
<dbReference type="Gene3D" id="3.10.450.430">
    <property type="entry name" value="Protein of unknown function DUF2787"/>
    <property type="match status" value="1"/>
</dbReference>
<keyword evidence="2" id="KW-1185">Reference proteome</keyword>
<evidence type="ECO:0000313" key="2">
    <source>
        <dbReference type="Proteomes" id="UP000618926"/>
    </source>
</evidence>
<evidence type="ECO:0000313" key="1">
    <source>
        <dbReference type="EMBL" id="MBE2889132.1"/>
    </source>
</evidence>
<dbReference type="PANTHER" id="PTHR38978:SF2">
    <property type="entry name" value="DUF2787 DOMAIN-CONTAINING PROTEIN"/>
    <property type="match status" value="1"/>
</dbReference>
<dbReference type="InterPro" id="IPR021248">
    <property type="entry name" value="DUF2787"/>
</dbReference>